<evidence type="ECO:0000313" key="6">
    <source>
        <dbReference type="EMBL" id="SVD61277.1"/>
    </source>
</evidence>
<proteinExistence type="predicted"/>
<keyword evidence="4" id="KW-0411">Iron-sulfur</keyword>
<keyword evidence="2" id="KW-0479">Metal-binding</keyword>
<keyword evidence="3" id="KW-0408">Iron</keyword>
<dbReference type="PROSITE" id="PS51296">
    <property type="entry name" value="RIESKE"/>
    <property type="match status" value="1"/>
</dbReference>
<evidence type="ECO:0000256" key="3">
    <source>
        <dbReference type="ARBA" id="ARBA00023004"/>
    </source>
</evidence>
<dbReference type="InterPro" id="IPR036922">
    <property type="entry name" value="Rieske_2Fe-2S_sf"/>
</dbReference>
<feature type="non-terminal residue" evidence="6">
    <location>
        <position position="1"/>
    </location>
</feature>
<dbReference type="GO" id="GO:0046872">
    <property type="term" value="F:metal ion binding"/>
    <property type="evidence" value="ECO:0007669"/>
    <property type="project" value="UniProtKB-KW"/>
</dbReference>
<organism evidence="6">
    <name type="scientific">marine metagenome</name>
    <dbReference type="NCBI Taxonomy" id="408172"/>
    <lineage>
        <taxon>unclassified sequences</taxon>
        <taxon>metagenomes</taxon>
        <taxon>ecological metagenomes</taxon>
    </lineage>
</organism>
<gene>
    <name evidence="6" type="ORF">METZ01_LOCUS414131</name>
</gene>
<reference evidence="6" key="1">
    <citation type="submission" date="2018-05" db="EMBL/GenBank/DDBJ databases">
        <authorList>
            <person name="Lanie J.A."/>
            <person name="Ng W.-L."/>
            <person name="Kazmierczak K.M."/>
            <person name="Andrzejewski T.M."/>
            <person name="Davidsen T.M."/>
            <person name="Wayne K.J."/>
            <person name="Tettelin H."/>
            <person name="Glass J.I."/>
            <person name="Rusch D."/>
            <person name="Podicherti R."/>
            <person name="Tsui H.-C.T."/>
            <person name="Winkler M.E."/>
        </authorList>
    </citation>
    <scope>NUCLEOTIDE SEQUENCE</scope>
</reference>
<dbReference type="AlphaFoldDB" id="A0A382WQZ5"/>
<evidence type="ECO:0000259" key="5">
    <source>
        <dbReference type="PROSITE" id="PS51296"/>
    </source>
</evidence>
<evidence type="ECO:0000256" key="4">
    <source>
        <dbReference type="ARBA" id="ARBA00023014"/>
    </source>
</evidence>
<protein>
    <recommendedName>
        <fullName evidence="5">Rieske domain-containing protein</fullName>
    </recommendedName>
</protein>
<dbReference type="Gene3D" id="2.102.10.10">
    <property type="entry name" value="Rieske [2Fe-2S] iron-sulphur domain"/>
    <property type="match status" value="1"/>
</dbReference>
<dbReference type="CDD" id="cd03528">
    <property type="entry name" value="Rieske_RO_ferredoxin"/>
    <property type="match status" value="1"/>
</dbReference>
<accession>A0A382WQZ5</accession>
<name>A0A382WQZ5_9ZZZZ</name>
<dbReference type="Pfam" id="PF00355">
    <property type="entry name" value="Rieske"/>
    <property type="match status" value="1"/>
</dbReference>
<feature type="domain" description="Rieske" evidence="5">
    <location>
        <begin position="1"/>
        <end position="91"/>
    </location>
</feature>
<dbReference type="SUPFAM" id="SSF50022">
    <property type="entry name" value="ISP domain"/>
    <property type="match status" value="1"/>
</dbReference>
<dbReference type="PANTHER" id="PTHR21496">
    <property type="entry name" value="FERREDOXIN-RELATED"/>
    <property type="match status" value="1"/>
</dbReference>
<sequence length="94" mass="10050">VDEIAEGKGKAFDLGEKRIAIFNVAGKFHAIDDTCPHAGASLAEGYLENGNIGCPWHYAEFELATGKHLHAPATCGVAVYPVQIEDGQIKVEVE</sequence>
<dbReference type="PANTHER" id="PTHR21496:SF23">
    <property type="entry name" value="3-PHENYLPROPIONATE_CINNAMIC ACID DIOXYGENASE FERREDOXIN SUBUNIT"/>
    <property type="match status" value="1"/>
</dbReference>
<dbReference type="EMBL" id="UINC01161851">
    <property type="protein sequence ID" value="SVD61277.1"/>
    <property type="molecule type" value="Genomic_DNA"/>
</dbReference>
<evidence type="ECO:0000256" key="2">
    <source>
        <dbReference type="ARBA" id="ARBA00022723"/>
    </source>
</evidence>
<dbReference type="GO" id="GO:0051537">
    <property type="term" value="F:2 iron, 2 sulfur cluster binding"/>
    <property type="evidence" value="ECO:0007669"/>
    <property type="project" value="UniProtKB-KW"/>
</dbReference>
<dbReference type="InterPro" id="IPR017941">
    <property type="entry name" value="Rieske_2Fe-2S"/>
</dbReference>
<evidence type="ECO:0000256" key="1">
    <source>
        <dbReference type="ARBA" id="ARBA00022714"/>
    </source>
</evidence>
<keyword evidence="1" id="KW-0001">2Fe-2S</keyword>